<dbReference type="STRING" id="1792845.BC343_18415"/>
<proteinExistence type="inferred from homology"/>
<evidence type="ECO:0000256" key="1">
    <source>
        <dbReference type="ARBA" id="ARBA00009091"/>
    </source>
</evidence>
<dbReference type="SMART" id="SM00935">
    <property type="entry name" value="OmpH"/>
    <property type="match status" value="1"/>
</dbReference>
<feature type="coiled-coil region" evidence="3">
    <location>
        <begin position="86"/>
        <end position="128"/>
    </location>
</feature>
<dbReference type="RefSeq" id="WP_078351383.1">
    <property type="nucleotide sequence ID" value="NZ_MBTF01000039.1"/>
</dbReference>
<dbReference type="PANTHER" id="PTHR35089:SF1">
    <property type="entry name" value="CHAPERONE PROTEIN SKP"/>
    <property type="match status" value="1"/>
</dbReference>
<sequence>MKINASIVTKSVLALALAAGVTACNQNKTADKPAAAASTPAATSATAEIVFVNQDSLGNNYAYFKDMTKRLEEKAKAADADVASRRQAVQREVAEYQRNAATMAADKREATEKHLNQKGQEFQQYQQNAGAALQQDQVTEQNKLYEKIAAFTKTYAKEKGYKMVLTFTRANSTVLYGDPSLEVTADFVKRLNEEYAKEKK</sequence>
<dbReference type="Proteomes" id="UP000189739">
    <property type="component" value="Unassembled WGS sequence"/>
</dbReference>
<keyword evidence="2 4" id="KW-0732">Signal</keyword>
<dbReference type="PROSITE" id="PS51257">
    <property type="entry name" value="PROKAR_LIPOPROTEIN"/>
    <property type="match status" value="1"/>
</dbReference>
<dbReference type="OrthoDB" id="1493259at2"/>
<protein>
    <submittedName>
        <fullName evidence="5">Outer membrane chaperone Skp</fullName>
    </submittedName>
</protein>
<dbReference type="EMBL" id="MBTF01000039">
    <property type="protein sequence ID" value="OOQ56425.1"/>
    <property type="molecule type" value="Genomic_DNA"/>
</dbReference>
<dbReference type="GO" id="GO:0050821">
    <property type="term" value="P:protein stabilization"/>
    <property type="evidence" value="ECO:0007669"/>
    <property type="project" value="TreeGrafter"/>
</dbReference>
<keyword evidence="3" id="KW-0175">Coiled coil</keyword>
<accession>A0A1S9P662</accession>
<dbReference type="GO" id="GO:0051082">
    <property type="term" value="F:unfolded protein binding"/>
    <property type="evidence" value="ECO:0007669"/>
    <property type="project" value="InterPro"/>
</dbReference>
<organism evidence="5 6">
    <name type="scientific">Mucilaginibacter pedocola</name>
    <dbReference type="NCBI Taxonomy" id="1792845"/>
    <lineage>
        <taxon>Bacteria</taxon>
        <taxon>Pseudomonadati</taxon>
        <taxon>Bacteroidota</taxon>
        <taxon>Sphingobacteriia</taxon>
        <taxon>Sphingobacteriales</taxon>
        <taxon>Sphingobacteriaceae</taxon>
        <taxon>Mucilaginibacter</taxon>
    </lineage>
</organism>
<comment type="similarity">
    <text evidence="1">Belongs to the Skp family.</text>
</comment>
<comment type="caution">
    <text evidence="5">The sequence shown here is derived from an EMBL/GenBank/DDBJ whole genome shotgun (WGS) entry which is preliminary data.</text>
</comment>
<evidence type="ECO:0000256" key="2">
    <source>
        <dbReference type="ARBA" id="ARBA00022729"/>
    </source>
</evidence>
<gene>
    <name evidence="5" type="ORF">BC343_18415</name>
</gene>
<dbReference type="AlphaFoldDB" id="A0A1S9P662"/>
<dbReference type="SUPFAM" id="SSF111384">
    <property type="entry name" value="OmpH-like"/>
    <property type="match status" value="1"/>
</dbReference>
<dbReference type="InterPro" id="IPR024930">
    <property type="entry name" value="Skp_dom_sf"/>
</dbReference>
<evidence type="ECO:0000313" key="6">
    <source>
        <dbReference type="Proteomes" id="UP000189739"/>
    </source>
</evidence>
<dbReference type="Pfam" id="PF03938">
    <property type="entry name" value="OmpH"/>
    <property type="match status" value="1"/>
</dbReference>
<name>A0A1S9P662_9SPHI</name>
<evidence type="ECO:0000256" key="3">
    <source>
        <dbReference type="SAM" id="Coils"/>
    </source>
</evidence>
<dbReference type="InterPro" id="IPR005632">
    <property type="entry name" value="Chaperone_Skp"/>
</dbReference>
<feature type="signal peptide" evidence="4">
    <location>
        <begin position="1"/>
        <end position="23"/>
    </location>
</feature>
<keyword evidence="6" id="KW-1185">Reference proteome</keyword>
<reference evidence="5 6" key="1">
    <citation type="submission" date="2016-07" db="EMBL/GenBank/DDBJ databases">
        <title>Genomic analysis of zinc-resistant bacterium Mucilaginibacter pedocola TBZ30.</title>
        <authorList>
            <person name="Huang J."/>
            <person name="Tang J."/>
        </authorList>
    </citation>
    <scope>NUCLEOTIDE SEQUENCE [LARGE SCALE GENOMIC DNA]</scope>
    <source>
        <strain evidence="5 6">TBZ30</strain>
    </source>
</reference>
<dbReference type="Gene3D" id="3.30.910.20">
    <property type="entry name" value="Skp domain"/>
    <property type="match status" value="1"/>
</dbReference>
<evidence type="ECO:0000313" key="5">
    <source>
        <dbReference type="EMBL" id="OOQ56425.1"/>
    </source>
</evidence>
<feature type="chain" id="PRO_5012436387" evidence="4">
    <location>
        <begin position="24"/>
        <end position="200"/>
    </location>
</feature>
<evidence type="ECO:0000256" key="4">
    <source>
        <dbReference type="SAM" id="SignalP"/>
    </source>
</evidence>
<dbReference type="PANTHER" id="PTHR35089">
    <property type="entry name" value="CHAPERONE PROTEIN SKP"/>
    <property type="match status" value="1"/>
</dbReference>
<dbReference type="GO" id="GO:0005829">
    <property type="term" value="C:cytosol"/>
    <property type="evidence" value="ECO:0007669"/>
    <property type="project" value="TreeGrafter"/>
</dbReference>